<dbReference type="GO" id="GO:0006396">
    <property type="term" value="P:RNA processing"/>
    <property type="evidence" value="ECO:0007669"/>
    <property type="project" value="InterPro"/>
</dbReference>
<dbReference type="CDD" id="cd02868">
    <property type="entry name" value="PseudoU_synth_hTruB2_like"/>
    <property type="match status" value="1"/>
</dbReference>
<reference evidence="4 5" key="1">
    <citation type="journal article" date="2020" name="Nat. Commun.">
        <title>Donkey genomes provide new insights into domestication and selection for coat color.</title>
        <authorList>
            <person name="Wang"/>
            <person name="C."/>
            <person name="Li"/>
            <person name="H."/>
            <person name="Guo"/>
            <person name="Y."/>
            <person name="Huang"/>
            <person name="J."/>
            <person name="Sun"/>
            <person name="Y."/>
            <person name="Min"/>
            <person name="J."/>
            <person name="Wang"/>
            <person name="J."/>
            <person name="Fang"/>
            <person name="X."/>
            <person name="Zhao"/>
            <person name="Z."/>
            <person name="Wang"/>
            <person name="S."/>
            <person name="Zhang"/>
            <person name="Y."/>
            <person name="Liu"/>
            <person name="Q."/>
            <person name="Jiang"/>
            <person name="Q."/>
            <person name="Wang"/>
            <person name="X."/>
            <person name="Guo"/>
            <person name="Y."/>
            <person name="Yang"/>
            <person name="C."/>
            <person name="Wang"/>
            <person name="Y."/>
            <person name="Tian"/>
            <person name="F."/>
            <person name="Zhuang"/>
            <person name="G."/>
            <person name="Fan"/>
            <person name="Y."/>
            <person name="Gao"/>
            <person name="Q."/>
            <person name="Li"/>
            <person name="Y."/>
            <person name="Ju"/>
            <person name="Z."/>
            <person name="Li"/>
            <person name="J."/>
            <person name="Li"/>
            <person name="R."/>
            <person name="Hou"/>
            <person name="M."/>
            <person name="Yang"/>
            <person name="G."/>
            <person name="Liu"/>
            <person name="G."/>
            <person name="Liu"/>
            <person name="W."/>
            <person name="Guo"/>
            <person name="J."/>
            <person name="Pan"/>
            <person name="S."/>
            <person name="Fan"/>
            <person name="G."/>
            <person name="Zhang"/>
            <person name="W."/>
            <person name="Zhang"/>
            <person name="R."/>
            <person name="Yu"/>
            <person name="J."/>
            <person name="Zhang"/>
            <person name="X."/>
            <person name="Yin"/>
            <person name="Q."/>
            <person name="Ji"/>
            <person name="C."/>
            <person name="Jin"/>
            <person name="Y."/>
            <person name="Yue"/>
            <person name="G."/>
            <person name="Liu"/>
            <person name="M."/>
            <person name="Xu"/>
            <person name="J."/>
            <person name="Liu"/>
            <person name="S."/>
            <person name="Jordana"/>
            <person name="J."/>
            <person name="Noce"/>
            <person name="A."/>
            <person name="Amills"/>
            <person name="M."/>
            <person name="Wu"/>
            <person name="D.D."/>
            <person name="Li"/>
            <person name="S."/>
            <person name="Zhou"/>
            <person name="X. and Zhong"/>
            <person name="J."/>
        </authorList>
    </citation>
    <scope>NUCLEOTIDE SEQUENCE [LARGE SCALE GENOMIC DNA]</scope>
</reference>
<dbReference type="PANTHER" id="PTHR13195:SF0">
    <property type="entry name" value="PSEUDOURIDYLATE SYNTHASE TRUB2, MITOCHONDRIAL"/>
    <property type="match status" value="1"/>
</dbReference>
<sequence length="470" mass="51229">AIRVVKRHSGRAGGQQRLLQRGGGDVFRVKQASATARGSEGDICRARKRPRVKDARGPQDSFPPGPLACSRPGRALERGEGAQGPAQQRRHGSGRCRTSAEGWLGKADAPNFSGDGAPEKSKGLDTYWAEGLLRGKTIVQTGKRPILSRRRKAGDLPTPISTDIKLSHFHLAPKAGLNAGKPPAPEQRVRFLLGPVEGGEEKELTLTATSVPTLTDHPLVCGPTFTSLKVGVGHRLDAQASGVLVLGVGRGRRLLTDMYNAHLTKDYTVRGLLGKATDDFCEDGRLVEKTTYDHVTREKLDRILALIQGSHQKALVMYSSLDLQTQEAYEMAVRGLIRPTDKSPMLITGIRCLHFAPPEFLLEVQCMHETQKQLRRLVHEIGLELRTTALCSQVRRTRDGFFTLDDALLRTQWDLHSIQDAIQAAAPRVAAELEKSLRPEPGTQQLPGLGRPWDSKGPSSGLGLESCAGH</sequence>
<evidence type="ECO:0000256" key="2">
    <source>
        <dbReference type="SAM" id="MobiDB-lite"/>
    </source>
</evidence>
<dbReference type="GO" id="GO:0003723">
    <property type="term" value="F:RNA binding"/>
    <property type="evidence" value="ECO:0007669"/>
    <property type="project" value="InterPro"/>
</dbReference>
<dbReference type="Pfam" id="PF01509">
    <property type="entry name" value="TruB_N"/>
    <property type="match status" value="1"/>
</dbReference>
<feature type="domain" description="Pseudouridine synthase II N-terminal" evidence="3">
    <location>
        <begin position="227"/>
        <end position="371"/>
    </location>
</feature>
<dbReference type="InterPro" id="IPR002501">
    <property type="entry name" value="PsdUridine_synth_N"/>
</dbReference>
<evidence type="ECO:0000313" key="4">
    <source>
        <dbReference type="Ensembl" id="ENSEASP00005038886.1"/>
    </source>
</evidence>
<feature type="region of interest" description="Disordered" evidence="2">
    <location>
        <begin position="437"/>
        <end position="470"/>
    </location>
</feature>
<proteinExistence type="inferred from homology"/>
<dbReference type="Proteomes" id="UP000694387">
    <property type="component" value="Chromosome 10"/>
</dbReference>
<comment type="similarity">
    <text evidence="1">Belongs to the pseudouridine synthase TruB family.</text>
</comment>
<dbReference type="InterPro" id="IPR039048">
    <property type="entry name" value="Trub2"/>
</dbReference>
<organism evidence="4 5">
    <name type="scientific">Equus asinus</name>
    <name type="common">Donkey</name>
    <name type="synonym">Equus africanus asinus</name>
    <dbReference type="NCBI Taxonomy" id="9793"/>
    <lineage>
        <taxon>Eukaryota</taxon>
        <taxon>Metazoa</taxon>
        <taxon>Chordata</taxon>
        <taxon>Craniata</taxon>
        <taxon>Vertebrata</taxon>
        <taxon>Euteleostomi</taxon>
        <taxon>Mammalia</taxon>
        <taxon>Eutheria</taxon>
        <taxon>Laurasiatheria</taxon>
        <taxon>Perissodactyla</taxon>
        <taxon>Equidae</taxon>
        <taxon>Equus</taxon>
    </lineage>
</organism>
<dbReference type="Ensembl" id="ENSEAST00005049841.1">
    <property type="protein sequence ID" value="ENSEASP00005038886.1"/>
    <property type="gene ID" value="ENSEASG00005016819.2"/>
</dbReference>
<dbReference type="PANTHER" id="PTHR13195">
    <property type="entry name" value="PSEUDOURIDINE SYNTHASE-RELATED"/>
    <property type="match status" value="1"/>
</dbReference>
<dbReference type="GeneTree" id="ENSGT00940000156773"/>
<name>A0A9L0IFA6_EQUAS</name>
<accession>A0A9L0IFA6</accession>
<dbReference type="GO" id="GO:0005759">
    <property type="term" value="C:mitochondrial matrix"/>
    <property type="evidence" value="ECO:0007669"/>
    <property type="project" value="Ensembl"/>
</dbReference>
<dbReference type="Gene3D" id="3.30.2350.10">
    <property type="entry name" value="Pseudouridine synthase"/>
    <property type="match status" value="1"/>
</dbReference>
<protein>
    <submittedName>
        <fullName evidence="4">TruB pseudouridine synthase family member 2</fullName>
    </submittedName>
</protein>
<dbReference type="AlphaFoldDB" id="A0A9L0IFA6"/>
<reference evidence="4" key="2">
    <citation type="submission" date="2025-08" db="UniProtKB">
        <authorList>
            <consortium name="Ensembl"/>
        </authorList>
    </citation>
    <scope>IDENTIFICATION</scope>
</reference>
<keyword evidence="5" id="KW-1185">Reference proteome</keyword>
<reference evidence="4" key="3">
    <citation type="submission" date="2025-09" db="UniProtKB">
        <authorList>
            <consortium name="Ensembl"/>
        </authorList>
    </citation>
    <scope>IDENTIFICATION</scope>
</reference>
<evidence type="ECO:0000256" key="1">
    <source>
        <dbReference type="ARBA" id="ARBA00008999"/>
    </source>
</evidence>
<gene>
    <name evidence="4" type="primary">TRUB2</name>
</gene>
<evidence type="ECO:0000313" key="5">
    <source>
        <dbReference type="Proteomes" id="UP000694387"/>
    </source>
</evidence>
<dbReference type="GO" id="GO:0160148">
    <property type="term" value="F:tRNA pseudouridine(55) synthase activity"/>
    <property type="evidence" value="ECO:0007669"/>
    <property type="project" value="Ensembl"/>
</dbReference>
<evidence type="ECO:0000259" key="3">
    <source>
        <dbReference type="Pfam" id="PF01509"/>
    </source>
</evidence>
<dbReference type="GO" id="GO:0035770">
    <property type="term" value="C:ribonucleoprotein granule"/>
    <property type="evidence" value="ECO:0007669"/>
    <property type="project" value="Ensembl"/>
</dbReference>
<dbReference type="SUPFAM" id="SSF55120">
    <property type="entry name" value="Pseudouridine synthase"/>
    <property type="match status" value="1"/>
</dbReference>
<feature type="compositionally biased region" description="Basic residues" evidence="2">
    <location>
        <begin position="1"/>
        <end position="10"/>
    </location>
</feature>
<dbReference type="GO" id="GO:1990481">
    <property type="term" value="P:mRNA pseudouridine synthesis"/>
    <property type="evidence" value="ECO:0007669"/>
    <property type="project" value="Ensembl"/>
</dbReference>
<dbReference type="GO" id="GO:0070131">
    <property type="term" value="P:positive regulation of mitochondrial translation"/>
    <property type="evidence" value="ECO:0007669"/>
    <property type="project" value="Ensembl"/>
</dbReference>
<feature type="region of interest" description="Disordered" evidence="2">
    <location>
        <begin position="1"/>
        <end position="119"/>
    </location>
</feature>
<dbReference type="InterPro" id="IPR020103">
    <property type="entry name" value="PsdUridine_synth_cat_dom_sf"/>
</dbReference>